<feature type="non-terminal residue" evidence="2">
    <location>
        <position position="102"/>
    </location>
</feature>
<proteinExistence type="predicted"/>
<sequence>MLGENRKKKDVKWGRPGSLSTDWRNSLQEEKKHQVLVRTISERPISHAGTIPRNRQRRFVSSERFVEVLLVADTSMVRFYGEDLKLHILTLMSVASRIYKHP</sequence>
<feature type="compositionally biased region" description="Basic and acidic residues" evidence="1">
    <location>
        <begin position="1"/>
        <end position="13"/>
    </location>
</feature>
<dbReference type="EMBL" id="CATNWA010015827">
    <property type="protein sequence ID" value="CAI9587215.1"/>
    <property type="molecule type" value="Genomic_DNA"/>
</dbReference>
<dbReference type="Gene3D" id="3.40.390.10">
    <property type="entry name" value="Collagenase (Catalytic Domain)"/>
    <property type="match status" value="1"/>
</dbReference>
<dbReference type="Proteomes" id="UP001162483">
    <property type="component" value="Unassembled WGS sequence"/>
</dbReference>
<comment type="caution">
    <text evidence="2">The sequence shown here is derived from an EMBL/GenBank/DDBJ whole genome shotgun (WGS) entry which is preliminary data.</text>
</comment>
<reference evidence="2" key="1">
    <citation type="submission" date="2023-05" db="EMBL/GenBank/DDBJ databases">
        <authorList>
            <person name="Stuckert A."/>
        </authorList>
    </citation>
    <scope>NUCLEOTIDE SEQUENCE</scope>
</reference>
<keyword evidence="3" id="KW-1185">Reference proteome</keyword>
<evidence type="ECO:0000313" key="3">
    <source>
        <dbReference type="Proteomes" id="UP001162483"/>
    </source>
</evidence>
<protein>
    <submittedName>
        <fullName evidence="2">Uncharacterized protein</fullName>
    </submittedName>
</protein>
<dbReference type="InterPro" id="IPR024079">
    <property type="entry name" value="MetalloPept_cat_dom_sf"/>
</dbReference>
<feature type="region of interest" description="Disordered" evidence="1">
    <location>
        <begin position="1"/>
        <end position="21"/>
    </location>
</feature>
<evidence type="ECO:0000313" key="2">
    <source>
        <dbReference type="EMBL" id="CAI9587215.1"/>
    </source>
</evidence>
<dbReference type="SUPFAM" id="SSF55486">
    <property type="entry name" value="Metalloproteases ('zincins'), catalytic domain"/>
    <property type="match status" value="1"/>
</dbReference>
<evidence type="ECO:0000256" key="1">
    <source>
        <dbReference type="SAM" id="MobiDB-lite"/>
    </source>
</evidence>
<gene>
    <name evidence="2" type="ORF">SPARVUS_LOCUS10530633</name>
</gene>
<name>A0ABN9EQT9_9NEOB</name>
<accession>A0ABN9EQT9</accession>
<organism evidence="2 3">
    <name type="scientific">Staurois parvus</name>
    <dbReference type="NCBI Taxonomy" id="386267"/>
    <lineage>
        <taxon>Eukaryota</taxon>
        <taxon>Metazoa</taxon>
        <taxon>Chordata</taxon>
        <taxon>Craniata</taxon>
        <taxon>Vertebrata</taxon>
        <taxon>Euteleostomi</taxon>
        <taxon>Amphibia</taxon>
        <taxon>Batrachia</taxon>
        <taxon>Anura</taxon>
        <taxon>Neobatrachia</taxon>
        <taxon>Ranoidea</taxon>
        <taxon>Ranidae</taxon>
        <taxon>Staurois</taxon>
    </lineage>
</organism>